<evidence type="ECO:0000256" key="7">
    <source>
        <dbReference type="SAM" id="MobiDB-lite"/>
    </source>
</evidence>
<keyword evidence="2" id="KW-0813">Transport</keyword>
<dbReference type="Pfam" id="PF08449">
    <property type="entry name" value="UAA"/>
    <property type="match status" value="1"/>
</dbReference>
<dbReference type="InterPro" id="IPR037185">
    <property type="entry name" value="EmrE-like"/>
</dbReference>
<keyword evidence="10" id="KW-1185">Reference proteome</keyword>
<evidence type="ECO:0000313" key="9">
    <source>
        <dbReference type="EMBL" id="KAK5948114.1"/>
    </source>
</evidence>
<dbReference type="GO" id="GO:0005464">
    <property type="term" value="F:UDP-xylose transmembrane transporter activity"/>
    <property type="evidence" value="ECO:0007669"/>
    <property type="project" value="TreeGrafter"/>
</dbReference>
<feature type="region of interest" description="Disordered" evidence="7">
    <location>
        <begin position="234"/>
        <end position="269"/>
    </location>
</feature>
<gene>
    <name evidence="9" type="primary">YEA4</name>
    <name evidence="9" type="ORF">OHC33_010862</name>
</gene>
<dbReference type="GO" id="GO:0005462">
    <property type="term" value="F:UDP-N-acetylglucosamine transmembrane transporter activity"/>
    <property type="evidence" value="ECO:0007669"/>
    <property type="project" value="TreeGrafter"/>
</dbReference>
<keyword evidence="5 8" id="KW-1133">Transmembrane helix</keyword>
<comment type="caution">
    <text evidence="9">The sequence shown here is derived from an EMBL/GenBank/DDBJ whole genome shotgun (WGS) entry which is preliminary data.</text>
</comment>
<reference evidence="9 10" key="1">
    <citation type="submission" date="2022-12" db="EMBL/GenBank/DDBJ databases">
        <title>Genomic features and morphological characterization of a novel Knufia sp. strain isolated from spacecraft assembly facility.</title>
        <authorList>
            <person name="Teixeira M."/>
            <person name="Chander A.M."/>
            <person name="Stajich J.E."/>
            <person name="Venkateswaran K."/>
        </authorList>
    </citation>
    <scope>NUCLEOTIDE SEQUENCE [LARGE SCALE GENOMIC DNA]</scope>
    <source>
        <strain evidence="9 10">FJI-L2-BK-P2</strain>
    </source>
</reference>
<dbReference type="Proteomes" id="UP001316803">
    <property type="component" value="Unassembled WGS sequence"/>
</dbReference>
<feature type="transmembrane region" description="Helical" evidence="8">
    <location>
        <begin position="449"/>
        <end position="467"/>
    </location>
</feature>
<dbReference type="PANTHER" id="PTHR10778:SF4">
    <property type="entry name" value="NUCLEOTIDE SUGAR TRANSPORTER SLC35B4"/>
    <property type="match status" value="1"/>
</dbReference>
<feature type="region of interest" description="Disordered" evidence="7">
    <location>
        <begin position="469"/>
        <end position="493"/>
    </location>
</feature>
<dbReference type="PANTHER" id="PTHR10778">
    <property type="entry name" value="SOLUTE CARRIER FAMILY 35 MEMBER B"/>
    <property type="match status" value="1"/>
</dbReference>
<dbReference type="AlphaFoldDB" id="A0AAN8E7R0"/>
<comment type="subcellular location">
    <subcellularLocation>
        <location evidence="1">Endoplasmic reticulum membrane</location>
        <topology evidence="1">Multi-pass membrane protein</topology>
    </subcellularLocation>
</comment>
<keyword evidence="6 8" id="KW-0472">Membrane</keyword>
<feature type="transmembrane region" description="Helical" evidence="8">
    <location>
        <begin position="100"/>
        <end position="121"/>
    </location>
</feature>
<keyword evidence="3" id="KW-0762">Sugar transport</keyword>
<evidence type="ECO:0000256" key="1">
    <source>
        <dbReference type="ARBA" id="ARBA00004477"/>
    </source>
</evidence>
<feature type="transmembrane region" description="Helical" evidence="8">
    <location>
        <begin position="276"/>
        <end position="295"/>
    </location>
</feature>
<evidence type="ECO:0000256" key="3">
    <source>
        <dbReference type="ARBA" id="ARBA00022597"/>
    </source>
</evidence>
<dbReference type="EMBL" id="JAKLMC020000053">
    <property type="protein sequence ID" value="KAK5948114.1"/>
    <property type="molecule type" value="Genomic_DNA"/>
</dbReference>
<feature type="compositionally biased region" description="Low complexity" evidence="7">
    <location>
        <begin position="252"/>
        <end position="269"/>
    </location>
</feature>
<dbReference type="GO" id="GO:0000139">
    <property type="term" value="C:Golgi membrane"/>
    <property type="evidence" value="ECO:0007669"/>
    <property type="project" value="TreeGrafter"/>
</dbReference>
<evidence type="ECO:0000256" key="6">
    <source>
        <dbReference type="ARBA" id="ARBA00023136"/>
    </source>
</evidence>
<dbReference type="InterPro" id="IPR013657">
    <property type="entry name" value="SCL35B1-4/HUT1"/>
</dbReference>
<evidence type="ECO:0000313" key="10">
    <source>
        <dbReference type="Proteomes" id="UP001316803"/>
    </source>
</evidence>
<feature type="transmembrane region" description="Helical" evidence="8">
    <location>
        <begin position="75"/>
        <end position="94"/>
    </location>
</feature>
<protein>
    <submittedName>
        <fullName evidence="9">Golgi uridine diphosphate-N- acetylglucosamine transporter</fullName>
    </submittedName>
</protein>
<dbReference type="GO" id="GO:0005789">
    <property type="term" value="C:endoplasmic reticulum membrane"/>
    <property type="evidence" value="ECO:0007669"/>
    <property type="project" value="TreeGrafter"/>
</dbReference>
<dbReference type="SUPFAM" id="SSF103481">
    <property type="entry name" value="Multidrug resistance efflux transporter EmrE"/>
    <property type="match status" value="1"/>
</dbReference>
<keyword evidence="4 8" id="KW-0812">Transmembrane</keyword>
<feature type="compositionally biased region" description="Polar residues" evidence="7">
    <location>
        <begin position="234"/>
        <end position="244"/>
    </location>
</feature>
<feature type="transmembrane region" description="Helical" evidence="8">
    <location>
        <begin position="185"/>
        <end position="205"/>
    </location>
</feature>
<sequence>MPPPPSGTAVTSPGIQKVHQADPRPTRWRPQPHNDDPDVRTYDFAYLSGMPDPTLASKAVAAIKTILSPLITQPLLLRTLLLIFGGCCSNVYTLESILTLSSSTGTLITFLQFLFITLYTLPSQLQFWVTSDHEPCPLQPTQRTWLPRLKRRKVPLTKWMLFAGQFAMINVLNNAAFGYKISLPLHIILRSAGPVASMLVGYIWAGRTYSSRKVLAVGLLFMGVVLAALSDASSKAPSTSTGPTSKDDGLKSNSTASTAVSTSTSTENTHPLLDQAPGFALLTLALLLSAVMGTWSDGIYTTYGRTPAIADEQLFYGHLLSLPFFALQYNTLQTQFERLLAASAASSPSTTRQAKDSSDLSFMTDLMDRFSVPRNSTWQDRALQLFTLEHVPKAVTYLVLNSITQIACISGVHHLSTQTSALTVSIVLNVRKVVSLLLSIYLFGNSLPIGVLVGAGVVFFGGGLYGIPDKKPEKKVGGKEGGVDGKGETKKDR</sequence>
<feature type="transmembrane region" description="Helical" evidence="8">
    <location>
        <begin position="214"/>
        <end position="230"/>
    </location>
</feature>
<name>A0AAN8E7R0_9EURO</name>
<feature type="region of interest" description="Disordered" evidence="7">
    <location>
        <begin position="1"/>
        <end position="37"/>
    </location>
</feature>
<accession>A0AAN8E7R0</accession>
<proteinExistence type="predicted"/>
<evidence type="ECO:0000256" key="2">
    <source>
        <dbReference type="ARBA" id="ARBA00022448"/>
    </source>
</evidence>
<evidence type="ECO:0000256" key="5">
    <source>
        <dbReference type="ARBA" id="ARBA00022989"/>
    </source>
</evidence>
<organism evidence="9 10">
    <name type="scientific">Knufia fluminis</name>
    <dbReference type="NCBI Taxonomy" id="191047"/>
    <lineage>
        <taxon>Eukaryota</taxon>
        <taxon>Fungi</taxon>
        <taxon>Dikarya</taxon>
        <taxon>Ascomycota</taxon>
        <taxon>Pezizomycotina</taxon>
        <taxon>Eurotiomycetes</taxon>
        <taxon>Chaetothyriomycetidae</taxon>
        <taxon>Chaetothyriales</taxon>
        <taxon>Trichomeriaceae</taxon>
        <taxon>Knufia</taxon>
    </lineage>
</organism>
<evidence type="ECO:0000256" key="8">
    <source>
        <dbReference type="SAM" id="Phobius"/>
    </source>
</evidence>
<evidence type="ECO:0000256" key="4">
    <source>
        <dbReference type="ARBA" id="ARBA00022692"/>
    </source>
</evidence>